<evidence type="ECO:0000256" key="1">
    <source>
        <dbReference type="SAM" id="MobiDB-lite"/>
    </source>
</evidence>
<keyword evidence="2" id="KW-0812">Transmembrane</keyword>
<keyword evidence="2" id="KW-1133">Transmembrane helix</keyword>
<feature type="transmembrane region" description="Helical" evidence="2">
    <location>
        <begin position="327"/>
        <end position="348"/>
    </location>
</feature>
<reference evidence="3 4" key="1">
    <citation type="journal article" date="2013" name="Genome Biol.">
        <title>The genome sequence of the most widely cultivated cacao type and its use to identify candidate genes regulating pod color.</title>
        <authorList>
            <person name="Motamayor J.C."/>
            <person name="Mockaitis K."/>
            <person name="Schmutz J."/>
            <person name="Haiminen N."/>
            <person name="Iii D.L."/>
            <person name="Cornejo O."/>
            <person name="Findley S.D."/>
            <person name="Zheng P."/>
            <person name="Utro F."/>
            <person name="Royaert S."/>
            <person name="Saski C."/>
            <person name="Jenkins J."/>
            <person name="Podicheti R."/>
            <person name="Zhao M."/>
            <person name="Scheffler B.E."/>
            <person name="Stack J.C."/>
            <person name="Feltus F.A."/>
            <person name="Mustiga G.M."/>
            <person name="Amores F."/>
            <person name="Phillips W."/>
            <person name="Marelli J.P."/>
            <person name="May G.D."/>
            <person name="Shapiro H."/>
            <person name="Ma J."/>
            <person name="Bustamante C.D."/>
            <person name="Schnell R.J."/>
            <person name="Main D."/>
            <person name="Gilbert D."/>
            <person name="Parida L."/>
            <person name="Kuhn D.N."/>
        </authorList>
    </citation>
    <scope>NUCLEOTIDE SEQUENCE [LARGE SCALE GENOMIC DNA]</scope>
    <source>
        <strain evidence="4">cv. Matina 1-6</strain>
    </source>
</reference>
<keyword evidence="4" id="KW-1185">Reference proteome</keyword>
<accession>A0A061GF85</accession>
<sequence length="367" mass="40984">MASSLTSSASSSSSGIHHTAENEGEEVENKISDLNQQCQGLGHEVSRLILDNVENNEKLMSLKRRIEEFNQGESQLNREIEQLERKVLMLMLEKGLKDDKLEKFGVEEEIEKCEVLKEKKSEQKFLDLTLEIGESDDKFKDMGIGIEEAKKCEKAEVVTEFGTDLIRPQVNPRELVSEKKELAEKFETMGNVIDEVEWSDGDSENEIKEVNVSDDGEGEEEIGEIGARELCKEIELLEVMLERGSFGLLDLKTMMEEVEALKGPEKMMSEMEVKMGELESGLSELKSAIVELKGKKSKELMGWVTKEEEKELECDGQQGVNARKLNWGSIMASVGAVVLAAAAAVMLFTGRTRKKAAVERGNKQKSG</sequence>
<proteinExistence type="predicted"/>
<evidence type="ECO:0000256" key="2">
    <source>
        <dbReference type="SAM" id="Phobius"/>
    </source>
</evidence>
<dbReference type="AlphaFoldDB" id="A0A061GF85"/>
<keyword evidence="2" id="KW-0472">Membrane</keyword>
<dbReference type="OMA" id="SKEHKCW"/>
<protein>
    <submittedName>
        <fullName evidence="3">Uncharacterized protein</fullName>
    </submittedName>
</protein>
<organism evidence="3 4">
    <name type="scientific">Theobroma cacao</name>
    <name type="common">Cacao</name>
    <name type="synonym">Cocoa</name>
    <dbReference type="NCBI Taxonomy" id="3641"/>
    <lineage>
        <taxon>Eukaryota</taxon>
        <taxon>Viridiplantae</taxon>
        <taxon>Streptophyta</taxon>
        <taxon>Embryophyta</taxon>
        <taxon>Tracheophyta</taxon>
        <taxon>Spermatophyta</taxon>
        <taxon>Magnoliopsida</taxon>
        <taxon>eudicotyledons</taxon>
        <taxon>Gunneridae</taxon>
        <taxon>Pentapetalae</taxon>
        <taxon>rosids</taxon>
        <taxon>malvids</taxon>
        <taxon>Malvales</taxon>
        <taxon>Malvaceae</taxon>
        <taxon>Byttnerioideae</taxon>
        <taxon>Theobroma</taxon>
    </lineage>
</organism>
<evidence type="ECO:0000313" key="3">
    <source>
        <dbReference type="EMBL" id="EOY27822.1"/>
    </source>
</evidence>
<dbReference type="Proteomes" id="UP000026915">
    <property type="component" value="Chromosome 6"/>
</dbReference>
<evidence type="ECO:0000313" key="4">
    <source>
        <dbReference type="Proteomes" id="UP000026915"/>
    </source>
</evidence>
<dbReference type="Gramene" id="EOY27822">
    <property type="protein sequence ID" value="EOY27822"/>
    <property type="gene ID" value="TCM_029567"/>
</dbReference>
<dbReference type="EMBL" id="CM001884">
    <property type="protein sequence ID" value="EOY27822.1"/>
    <property type="molecule type" value="Genomic_DNA"/>
</dbReference>
<gene>
    <name evidence="3" type="ORF">TCM_029567</name>
</gene>
<dbReference type="HOGENOM" id="CLU_755246_0_0_1"/>
<feature type="compositionally biased region" description="Low complexity" evidence="1">
    <location>
        <begin position="1"/>
        <end position="14"/>
    </location>
</feature>
<dbReference type="InParanoid" id="A0A061GF85"/>
<name>A0A061GF85_THECC</name>
<feature type="region of interest" description="Disordered" evidence="1">
    <location>
        <begin position="1"/>
        <end position="35"/>
    </location>
</feature>